<sequence length="571" mass="64944">MVDIGVAKRQQLGTWWTPKADDLKVAEEIVSGNLTLDPHPSWFFNGEISWNADPFQQQNWRFQLHSMKWLDPLRRVALSDDRFRKQYGDAWYDTVRDWCKHNLETEDDFAWMDMADGLRAITFTLGAALVPESEFEWFTDVIKFHEDRLRDKSRRVSGNHGLHQIQGLFVVASFLGNKQVQEEAVRDLTALFEDEFDAQGTNLEGSLAYHDLNYHWWNLAAQRVQAEGIPCPEVSSRLQTSRGNLAHFVRPDGYLETIGDTPPGRPLSDDDLETTKFARSRGSEGMPPEKKSISLDAGYAAGRSEWGRTPCQFRDSSFYTLRWGTEAIHGHDDASSVTVFSKGVPWIVDPGMFAYQRGKERRYFKGRSAHNLLIAEERDPDATGAVLTGHSSTEDGESYVVTSNAYDGYVLERRVIYLREFDALVISDSARDSKEIDPNSTLNFHQLWHFHPKTEVRVGMRTVTLVNDGAHLSMRWLKRPRFDLVGGVEDPMQGWYSPHYGEKEASSVLEVFPTRRGDQSWLTVISLGEYEIFPIDISEVAGDISLKCEIDDASVKVVSKRTGEFTLAEGQ</sequence>
<keyword evidence="4 7" id="KW-0456">Lyase</keyword>
<comment type="subcellular location">
    <subcellularLocation>
        <location evidence="1">Periplasm</location>
    </subcellularLocation>
</comment>
<evidence type="ECO:0000259" key="5">
    <source>
        <dbReference type="Pfam" id="PF07940"/>
    </source>
</evidence>
<evidence type="ECO:0000313" key="8">
    <source>
        <dbReference type="Proteomes" id="UP000594586"/>
    </source>
</evidence>
<feature type="domain" description="Heparinase II/III-like C-terminal" evidence="5">
    <location>
        <begin position="327"/>
        <end position="511"/>
    </location>
</feature>
<name>A0A7T0KL44_9CORY</name>
<dbReference type="Gene3D" id="2.70.98.70">
    <property type="match status" value="1"/>
</dbReference>
<dbReference type="Pfam" id="PF07940">
    <property type="entry name" value="Hepar_II_III_C"/>
    <property type="match status" value="1"/>
</dbReference>
<dbReference type="Proteomes" id="UP000594586">
    <property type="component" value="Chromosome"/>
</dbReference>
<evidence type="ECO:0000259" key="6">
    <source>
        <dbReference type="Pfam" id="PF16889"/>
    </source>
</evidence>
<accession>A0A7T0KL44</accession>
<dbReference type="SUPFAM" id="SSF48230">
    <property type="entry name" value="Chondroitin AC/alginate lyase"/>
    <property type="match status" value="1"/>
</dbReference>
<dbReference type="PANTHER" id="PTHR39210:SF1">
    <property type="entry name" value="HEPARIN-SULFATE LYASE"/>
    <property type="match status" value="1"/>
</dbReference>
<dbReference type="Gene3D" id="1.50.10.100">
    <property type="entry name" value="Chondroitin AC/alginate lyase"/>
    <property type="match status" value="1"/>
</dbReference>
<reference evidence="7 8" key="1">
    <citation type="submission" date="2020-11" db="EMBL/GenBank/DDBJ databases">
        <title>Corynebacterium sp. MC1420.</title>
        <authorList>
            <person name="Zhou J."/>
        </authorList>
    </citation>
    <scope>NUCLEOTIDE SEQUENCE [LARGE SCALE GENOMIC DNA]</scope>
    <source>
        <strain evidence="7 8">MC1420</strain>
    </source>
</reference>
<dbReference type="GO" id="GO:0042597">
    <property type="term" value="C:periplasmic space"/>
    <property type="evidence" value="ECO:0007669"/>
    <property type="project" value="UniProtKB-SubCell"/>
</dbReference>
<proteinExistence type="predicted"/>
<evidence type="ECO:0000256" key="3">
    <source>
        <dbReference type="ARBA" id="ARBA00022764"/>
    </source>
</evidence>
<evidence type="ECO:0000256" key="1">
    <source>
        <dbReference type="ARBA" id="ARBA00004418"/>
    </source>
</evidence>
<dbReference type="AlphaFoldDB" id="A0A7T0KL44"/>
<dbReference type="InterPro" id="IPR031680">
    <property type="entry name" value="Hepar_II_III_N"/>
</dbReference>
<dbReference type="PANTHER" id="PTHR39210">
    <property type="entry name" value="HEPARIN-SULFATE LYASE"/>
    <property type="match status" value="1"/>
</dbReference>
<dbReference type="GO" id="GO:0016829">
    <property type="term" value="F:lyase activity"/>
    <property type="evidence" value="ECO:0007669"/>
    <property type="project" value="UniProtKB-KW"/>
</dbReference>
<protein>
    <submittedName>
        <fullName evidence="7">Alginate lyase family protein</fullName>
    </submittedName>
</protein>
<evidence type="ECO:0000256" key="4">
    <source>
        <dbReference type="ARBA" id="ARBA00023239"/>
    </source>
</evidence>
<feature type="domain" description="Heparin-sulfate lyase N-terminal" evidence="6">
    <location>
        <begin position="39"/>
        <end position="212"/>
    </location>
</feature>
<dbReference type="InterPro" id="IPR008929">
    <property type="entry name" value="Chondroitin_lyas"/>
</dbReference>
<dbReference type="RefSeq" id="WP_165004642.1">
    <property type="nucleotide sequence ID" value="NZ_CP064955.1"/>
</dbReference>
<organism evidence="7 8">
    <name type="scientific">Corynebacterium qintianiae</name>
    <dbReference type="NCBI Taxonomy" id="2709392"/>
    <lineage>
        <taxon>Bacteria</taxon>
        <taxon>Bacillati</taxon>
        <taxon>Actinomycetota</taxon>
        <taxon>Actinomycetes</taxon>
        <taxon>Mycobacteriales</taxon>
        <taxon>Corynebacteriaceae</taxon>
        <taxon>Corynebacterium</taxon>
    </lineage>
</organism>
<dbReference type="EMBL" id="CP064955">
    <property type="protein sequence ID" value="QPK82776.1"/>
    <property type="molecule type" value="Genomic_DNA"/>
</dbReference>
<evidence type="ECO:0000313" key="7">
    <source>
        <dbReference type="EMBL" id="QPK82776.1"/>
    </source>
</evidence>
<dbReference type="Pfam" id="PF16889">
    <property type="entry name" value="Hepar_II_III_N"/>
    <property type="match status" value="1"/>
</dbReference>
<dbReference type="KEGG" id="cqn:G7Y29_07830"/>
<dbReference type="InterPro" id="IPR012480">
    <property type="entry name" value="Hepar_II_III_C"/>
</dbReference>
<keyword evidence="8" id="KW-1185">Reference proteome</keyword>
<gene>
    <name evidence="7" type="ORF">G7Y29_07830</name>
</gene>
<keyword evidence="3" id="KW-0574">Periplasm</keyword>
<evidence type="ECO:0000256" key="2">
    <source>
        <dbReference type="ARBA" id="ARBA00022729"/>
    </source>
</evidence>
<keyword evidence="2" id="KW-0732">Signal</keyword>